<feature type="transmembrane region" description="Helical" evidence="1">
    <location>
        <begin position="207"/>
        <end position="228"/>
    </location>
</feature>
<protein>
    <submittedName>
        <fullName evidence="2">Sodium bile acid symporter family protein</fullName>
    </submittedName>
</protein>
<comment type="caution">
    <text evidence="2">The sequence shown here is derived from an EMBL/GenBank/DDBJ whole genome shotgun (WGS) entry which is preliminary data.</text>
</comment>
<keyword evidence="1" id="KW-1133">Transmembrane helix</keyword>
<keyword evidence="3" id="KW-1185">Reference proteome</keyword>
<feature type="transmembrane region" description="Helical" evidence="1">
    <location>
        <begin position="70"/>
        <end position="91"/>
    </location>
</feature>
<dbReference type="RefSeq" id="WP_189047066.1">
    <property type="nucleotide sequence ID" value="NZ_BMJQ01000007.1"/>
</dbReference>
<feature type="transmembrane region" description="Helical" evidence="1">
    <location>
        <begin position="12"/>
        <end position="32"/>
    </location>
</feature>
<dbReference type="Proteomes" id="UP000646365">
    <property type="component" value="Unassembled WGS sequence"/>
</dbReference>
<feature type="transmembrane region" description="Helical" evidence="1">
    <location>
        <begin position="38"/>
        <end position="58"/>
    </location>
</feature>
<feature type="transmembrane region" description="Helical" evidence="1">
    <location>
        <begin position="234"/>
        <end position="255"/>
    </location>
</feature>
<dbReference type="EMBL" id="BMJQ01000007">
    <property type="protein sequence ID" value="GGF21761.1"/>
    <property type="molecule type" value="Genomic_DNA"/>
</dbReference>
<dbReference type="PIRSF" id="PIRSF026166">
    <property type="entry name" value="UCP026166"/>
    <property type="match status" value="1"/>
</dbReference>
<dbReference type="InterPro" id="IPR038770">
    <property type="entry name" value="Na+/solute_symporter_sf"/>
</dbReference>
<dbReference type="AlphaFoldDB" id="A0A8J2YUA3"/>
<dbReference type="PANTHER" id="PTHR18640:SF5">
    <property type="entry name" value="SODIUM_BILE ACID COTRANSPORTER 7"/>
    <property type="match status" value="1"/>
</dbReference>
<keyword evidence="1" id="KW-0472">Membrane</keyword>
<feature type="transmembrane region" description="Helical" evidence="1">
    <location>
        <begin position="164"/>
        <end position="186"/>
    </location>
</feature>
<dbReference type="Pfam" id="PF13593">
    <property type="entry name" value="SBF_like"/>
    <property type="match status" value="1"/>
</dbReference>
<reference evidence="2" key="2">
    <citation type="submission" date="2020-09" db="EMBL/GenBank/DDBJ databases">
        <authorList>
            <person name="Sun Q."/>
            <person name="Zhou Y."/>
        </authorList>
    </citation>
    <scope>NUCLEOTIDE SEQUENCE</scope>
    <source>
        <strain evidence="2">CGMCC 1.15725</strain>
    </source>
</reference>
<name>A0A8J2YUA3_9PROT</name>
<feature type="transmembrane region" description="Helical" evidence="1">
    <location>
        <begin position="131"/>
        <end position="158"/>
    </location>
</feature>
<evidence type="ECO:0000313" key="3">
    <source>
        <dbReference type="Proteomes" id="UP000646365"/>
    </source>
</evidence>
<keyword evidence="1" id="KW-0812">Transmembrane</keyword>
<dbReference type="GO" id="GO:0005886">
    <property type="term" value="C:plasma membrane"/>
    <property type="evidence" value="ECO:0007669"/>
    <property type="project" value="TreeGrafter"/>
</dbReference>
<gene>
    <name evidence="2" type="ORF">GCM10011611_29790</name>
</gene>
<dbReference type="Gene3D" id="1.20.1530.20">
    <property type="match status" value="1"/>
</dbReference>
<feature type="transmembrane region" description="Helical" evidence="1">
    <location>
        <begin position="103"/>
        <end position="124"/>
    </location>
</feature>
<organism evidence="2 3">
    <name type="scientific">Aliidongia dinghuensis</name>
    <dbReference type="NCBI Taxonomy" id="1867774"/>
    <lineage>
        <taxon>Bacteria</taxon>
        <taxon>Pseudomonadati</taxon>
        <taxon>Pseudomonadota</taxon>
        <taxon>Alphaproteobacteria</taxon>
        <taxon>Rhodospirillales</taxon>
        <taxon>Dongiaceae</taxon>
        <taxon>Aliidongia</taxon>
    </lineage>
</organism>
<dbReference type="InterPro" id="IPR016833">
    <property type="entry name" value="Put_Na-Bile_cotransptr"/>
</dbReference>
<accession>A0A8J2YUA3</accession>
<reference evidence="2" key="1">
    <citation type="journal article" date="2014" name="Int. J. Syst. Evol. Microbiol.">
        <title>Complete genome sequence of Corynebacterium casei LMG S-19264T (=DSM 44701T), isolated from a smear-ripened cheese.</title>
        <authorList>
            <consortium name="US DOE Joint Genome Institute (JGI-PGF)"/>
            <person name="Walter F."/>
            <person name="Albersmeier A."/>
            <person name="Kalinowski J."/>
            <person name="Ruckert C."/>
        </authorList>
    </citation>
    <scope>NUCLEOTIDE SEQUENCE</scope>
    <source>
        <strain evidence="2">CGMCC 1.15725</strain>
    </source>
</reference>
<sequence length="337" mass="35311">MSPAALVARLRLDPFTMALLTVVATASLFPVRGFSADALGVVTDIAIGVMFFLYGARLPREAVVAGLTHWRLHLLVLLSTFVLFPILAFGAKVLVPTYLSNDLYVGIVYLAVLPSTVQSSIAFTSIARGNVAAAICSASASNLIGMVLTPLMVGLLLSAHGGGLSLHAVEAIAAQLFLPFAAGQALRPWLGAWADRRKKVLSYTDRGSILLVVYGAFSEAVVGGIWHQLPPADLLVMVAVDAALLALVLMITTVASRAFGFGKEDEIAIVFCGSKKSLATGVPMANVLFAGQAVGLIVLPLMLFHQIQLMACAALARRYAARADKAATAPERSAVAA</sequence>
<evidence type="ECO:0000313" key="2">
    <source>
        <dbReference type="EMBL" id="GGF21761.1"/>
    </source>
</evidence>
<evidence type="ECO:0000256" key="1">
    <source>
        <dbReference type="SAM" id="Phobius"/>
    </source>
</evidence>
<proteinExistence type="predicted"/>
<dbReference type="PANTHER" id="PTHR18640">
    <property type="entry name" value="SOLUTE CARRIER FAMILY 10 MEMBER 7"/>
    <property type="match status" value="1"/>
</dbReference>